<keyword evidence="8" id="KW-1185">Reference proteome</keyword>
<dbReference type="PANTHER" id="PTHR19957">
    <property type="entry name" value="SYNTAXIN"/>
    <property type="match status" value="1"/>
</dbReference>
<reference evidence="7" key="2">
    <citation type="submission" date="2025-08" db="UniProtKB">
        <authorList>
            <consortium name="Ensembl"/>
        </authorList>
    </citation>
    <scope>IDENTIFICATION</scope>
    <source>
        <strain evidence="7">Thoroughbred</strain>
    </source>
</reference>
<feature type="compositionally biased region" description="Basic and acidic residues" evidence="5">
    <location>
        <begin position="1"/>
        <end position="12"/>
    </location>
</feature>
<dbReference type="SUPFAM" id="SSF47661">
    <property type="entry name" value="t-snare proteins"/>
    <property type="match status" value="1"/>
</dbReference>
<dbReference type="InterPro" id="IPR006011">
    <property type="entry name" value="Syntaxin_N"/>
</dbReference>
<dbReference type="Pfam" id="PF00804">
    <property type="entry name" value="Syntaxin"/>
    <property type="match status" value="1"/>
</dbReference>
<dbReference type="Gene3D" id="1.20.5.110">
    <property type="match status" value="1"/>
</dbReference>
<dbReference type="Ensembl" id="ENSECAT00000115038.1">
    <property type="protein sequence ID" value="ENSECAP00000064913.1"/>
    <property type="gene ID" value="ENSECAG00000010655.3"/>
</dbReference>
<gene>
    <name evidence="7" type="primary">STX4</name>
</gene>
<feature type="region of interest" description="Disordered" evidence="5">
    <location>
        <begin position="1"/>
        <end position="21"/>
    </location>
</feature>
<keyword evidence="9" id="KW-1267">Proteomics identification</keyword>
<reference evidence="7" key="3">
    <citation type="submission" date="2025-09" db="UniProtKB">
        <authorList>
            <consortium name="Ensembl"/>
        </authorList>
    </citation>
    <scope>IDENTIFICATION</scope>
    <source>
        <strain evidence="7">Thoroughbred</strain>
    </source>
</reference>
<evidence type="ECO:0000256" key="5">
    <source>
        <dbReference type="SAM" id="MobiDB-lite"/>
    </source>
</evidence>
<dbReference type="CDD" id="cd00179">
    <property type="entry name" value="SynN"/>
    <property type="match status" value="1"/>
</dbReference>
<dbReference type="FunFam" id="1.20.58.70:FF:000011">
    <property type="entry name" value="Syntaxin 4"/>
    <property type="match status" value="1"/>
</dbReference>
<proteinExistence type="evidence at protein level"/>
<dbReference type="PANTHER" id="PTHR19957:SF97">
    <property type="entry name" value="SYNTAXIN-4"/>
    <property type="match status" value="1"/>
</dbReference>
<dbReference type="GO" id="GO:0005484">
    <property type="term" value="F:SNAP receptor activity"/>
    <property type="evidence" value="ECO:0007669"/>
    <property type="project" value="InterPro"/>
</dbReference>
<dbReference type="Pfam" id="PF05739">
    <property type="entry name" value="SNARE"/>
    <property type="match status" value="1"/>
</dbReference>
<comment type="similarity">
    <text evidence="1 3">Belongs to the syntaxin family.</text>
</comment>
<dbReference type="AlphaFoldDB" id="A0A9L0RQQ1"/>
<dbReference type="InterPro" id="IPR045242">
    <property type="entry name" value="Syntaxin"/>
</dbReference>
<evidence type="ECO:0007829" key="9">
    <source>
        <dbReference type="PeptideAtlas" id="A0A9L0RQQ1"/>
    </source>
</evidence>
<dbReference type="GO" id="GO:0016020">
    <property type="term" value="C:membrane"/>
    <property type="evidence" value="ECO:0007669"/>
    <property type="project" value="InterPro"/>
</dbReference>
<accession>A0A9L0RQQ1</accession>
<dbReference type="SMART" id="SM00503">
    <property type="entry name" value="SynN"/>
    <property type="match status" value="1"/>
</dbReference>
<dbReference type="PROSITE" id="PS00914">
    <property type="entry name" value="SYNTAXIN"/>
    <property type="match status" value="1"/>
</dbReference>
<dbReference type="PROSITE" id="PS50192">
    <property type="entry name" value="T_SNARE"/>
    <property type="match status" value="1"/>
</dbReference>
<dbReference type="InterPro" id="IPR006012">
    <property type="entry name" value="Syntaxin/epimorphin_CS"/>
</dbReference>
<evidence type="ECO:0000259" key="6">
    <source>
        <dbReference type="PROSITE" id="PS50192"/>
    </source>
</evidence>
<protein>
    <submittedName>
        <fullName evidence="7">Syntaxin 4</fullName>
    </submittedName>
</protein>
<dbReference type="Proteomes" id="UP000002281">
    <property type="component" value="Chromosome 13"/>
</dbReference>
<name>A0A9L0RQQ1_HORSE</name>
<dbReference type="SMART" id="SM00397">
    <property type="entry name" value="t_SNARE"/>
    <property type="match status" value="1"/>
</dbReference>
<dbReference type="CDD" id="cd15883">
    <property type="entry name" value="SNARE_syntaxin4"/>
    <property type="match status" value="1"/>
</dbReference>
<organism evidence="7 8">
    <name type="scientific">Equus caballus</name>
    <name type="common">Horse</name>
    <dbReference type="NCBI Taxonomy" id="9796"/>
    <lineage>
        <taxon>Eukaryota</taxon>
        <taxon>Metazoa</taxon>
        <taxon>Chordata</taxon>
        <taxon>Craniata</taxon>
        <taxon>Vertebrata</taxon>
        <taxon>Euteleostomi</taxon>
        <taxon>Mammalia</taxon>
        <taxon>Eutheria</taxon>
        <taxon>Laurasiatheria</taxon>
        <taxon>Perissodactyla</taxon>
        <taxon>Equidae</taxon>
        <taxon>Equus</taxon>
    </lineage>
</organism>
<evidence type="ECO:0000256" key="2">
    <source>
        <dbReference type="ARBA" id="ARBA00023054"/>
    </source>
</evidence>
<feature type="coiled-coil region" evidence="4">
    <location>
        <begin position="45"/>
        <end position="103"/>
    </location>
</feature>
<sequence length="472" mass="53451">MRDRTHELRQGDDSSDDEDKERVALVVQPGTARLGSPDDEFFQKVRTIRQAIVKLENKVRELEKQQVTILATPLPEESMKQDLQNLRDEIKQLGREIRAELKAIEPQKEEADENYNSVNMRMRKTQHGVLSQQFVELINKCNSMQSEYREKNVERIRRQLKITNAGMVSDEELEQMLDSGQSEVFVSNILKDTQVTRQALNEISARHSEIQQLERSIRELHEIFTFLATEVEMQGEMINRIEKNILSSADYVERGQEHVKMTLESQKKARKHGFCQVVPCTHLANPGPPRSRMCELNCCATGLAPLCLVSGAGCGTCPQTPGFRDEALNAYRKELLILSSVQTQSGCPLDGKTAGLDRSCPSIRLIWMQGPLGFSDSPPLPRWPASSEESCPVGRLCPLSHLSAFRVNNCMTCGTYWDLIETTSMQLGVHVLCVTSAWPYWTVPLLNGCLPVSLRKLSITSWKRWLDGQVRP</sequence>
<evidence type="ECO:0000256" key="4">
    <source>
        <dbReference type="SAM" id="Coils"/>
    </source>
</evidence>
<keyword evidence="2 4" id="KW-0175">Coiled coil</keyword>
<evidence type="ECO:0000313" key="8">
    <source>
        <dbReference type="Proteomes" id="UP000002281"/>
    </source>
</evidence>
<feature type="domain" description="T-SNARE coiled-coil homology" evidence="6">
    <location>
        <begin position="200"/>
        <end position="262"/>
    </location>
</feature>
<dbReference type="GO" id="GO:0006886">
    <property type="term" value="P:intracellular protein transport"/>
    <property type="evidence" value="ECO:0007669"/>
    <property type="project" value="InterPro"/>
</dbReference>
<evidence type="ECO:0000313" key="7">
    <source>
        <dbReference type="Ensembl" id="ENSECAP00000064913.1"/>
    </source>
</evidence>
<dbReference type="InterPro" id="IPR000727">
    <property type="entry name" value="T_SNARE_dom"/>
</dbReference>
<dbReference type="GeneTree" id="ENSGT01030000234627"/>
<evidence type="ECO:0000256" key="1">
    <source>
        <dbReference type="ARBA" id="ARBA00009063"/>
    </source>
</evidence>
<dbReference type="Gene3D" id="1.20.58.70">
    <property type="match status" value="1"/>
</dbReference>
<reference evidence="7 8" key="1">
    <citation type="journal article" date="2009" name="Science">
        <title>Genome sequence, comparative analysis, and population genetics of the domestic horse.</title>
        <authorList>
            <consortium name="Broad Institute Genome Sequencing Platform"/>
            <consortium name="Broad Institute Whole Genome Assembly Team"/>
            <person name="Wade C.M."/>
            <person name="Giulotto E."/>
            <person name="Sigurdsson S."/>
            <person name="Zoli M."/>
            <person name="Gnerre S."/>
            <person name="Imsland F."/>
            <person name="Lear T.L."/>
            <person name="Adelson D.L."/>
            <person name="Bailey E."/>
            <person name="Bellone R.R."/>
            <person name="Bloecker H."/>
            <person name="Distl O."/>
            <person name="Edgar R.C."/>
            <person name="Garber M."/>
            <person name="Leeb T."/>
            <person name="Mauceli E."/>
            <person name="MacLeod J.N."/>
            <person name="Penedo M.C.T."/>
            <person name="Raison J.M."/>
            <person name="Sharpe T."/>
            <person name="Vogel J."/>
            <person name="Andersson L."/>
            <person name="Antczak D.F."/>
            <person name="Biagi T."/>
            <person name="Binns M.M."/>
            <person name="Chowdhary B.P."/>
            <person name="Coleman S.J."/>
            <person name="Della Valle G."/>
            <person name="Fryc S."/>
            <person name="Guerin G."/>
            <person name="Hasegawa T."/>
            <person name="Hill E.W."/>
            <person name="Jurka J."/>
            <person name="Kiialainen A."/>
            <person name="Lindgren G."/>
            <person name="Liu J."/>
            <person name="Magnani E."/>
            <person name="Mickelson J.R."/>
            <person name="Murray J."/>
            <person name="Nergadze S.G."/>
            <person name="Onofrio R."/>
            <person name="Pedroni S."/>
            <person name="Piras M.F."/>
            <person name="Raudsepp T."/>
            <person name="Rocchi M."/>
            <person name="Roeed K.H."/>
            <person name="Ryder O.A."/>
            <person name="Searle S."/>
            <person name="Skow L."/>
            <person name="Swinburne J.E."/>
            <person name="Syvaenen A.C."/>
            <person name="Tozaki T."/>
            <person name="Valberg S.J."/>
            <person name="Vaudin M."/>
            <person name="White J.R."/>
            <person name="Zody M.C."/>
            <person name="Lander E.S."/>
            <person name="Lindblad-Toh K."/>
        </authorList>
    </citation>
    <scope>NUCLEOTIDE SEQUENCE [LARGE SCALE GENOMIC DNA]</scope>
    <source>
        <strain evidence="7 8">Thoroughbred</strain>
    </source>
</reference>
<dbReference type="GO" id="GO:0016192">
    <property type="term" value="P:vesicle-mediated transport"/>
    <property type="evidence" value="ECO:0007669"/>
    <property type="project" value="InterPro"/>
</dbReference>
<dbReference type="InterPro" id="IPR010989">
    <property type="entry name" value="SNARE"/>
</dbReference>
<evidence type="ECO:0000256" key="3">
    <source>
        <dbReference type="RuleBase" id="RU003858"/>
    </source>
</evidence>